<keyword evidence="1" id="KW-0175">Coiled coil</keyword>
<feature type="compositionally biased region" description="Acidic residues" evidence="2">
    <location>
        <begin position="34"/>
        <end position="47"/>
    </location>
</feature>
<dbReference type="OrthoDB" id="5422202at2"/>
<evidence type="ECO:0000313" key="4">
    <source>
        <dbReference type="Proteomes" id="UP000184232"/>
    </source>
</evidence>
<evidence type="ECO:0008006" key="5">
    <source>
        <dbReference type="Google" id="ProtNLM"/>
    </source>
</evidence>
<evidence type="ECO:0000313" key="3">
    <source>
        <dbReference type="EMBL" id="SHJ50854.1"/>
    </source>
</evidence>
<dbReference type="STRING" id="683124.SAMN05444337_2107"/>
<organism evidence="3 4">
    <name type="scientific">Flavobacterium haoranii</name>
    <dbReference type="NCBI Taxonomy" id="683124"/>
    <lineage>
        <taxon>Bacteria</taxon>
        <taxon>Pseudomonadati</taxon>
        <taxon>Bacteroidota</taxon>
        <taxon>Flavobacteriia</taxon>
        <taxon>Flavobacteriales</taxon>
        <taxon>Flavobacteriaceae</taxon>
        <taxon>Flavobacterium</taxon>
    </lineage>
</organism>
<name>A0A1M6JVY7_9FLAO</name>
<feature type="coiled-coil region" evidence="1">
    <location>
        <begin position="145"/>
        <end position="172"/>
    </location>
</feature>
<gene>
    <name evidence="3" type="ORF">SAMN05444337_2107</name>
</gene>
<accession>A0A1M6JVY7</accession>
<dbReference type="InterPro" id="IPR007139">
    <property type="entry name" value="DUF349"/>
</dbReference>
<dbReference type="Proteomes" id="UP000184232">
    <property type="component" value="Unassembled WGS sequence"/>
</dbReference>
<feature type="region of interest" description="Disordered" evidence="2">
    <location>
        <begin position="1"/>
        <end position="53"/>
    </location>
</feature>
<dbReference type="EMBL" id="FQZH01000004">
    <property type="protein sequence ID" value="SHJ50854.1"/>
    <property type="molecule type" value="Genomic_DNA"/>
</dbReference>
<protein>
    <recommendedName>
        <fullName evidence="5">DUF349 domain-containing protein</fullName>
    </recommendedName>
</protein>
<dbReference type="Pfam" id="PF03993">
    <property type="entry name" value="DUF349"/>
    <property type="match status" value="5"/>
</dbReference>
<reference evidence="3 4" key="1">
    <citation type="submission" date="2016-11" db="EMBL/GenBank/DDBJ databases">
        <authorList>
            <person name="Jaros S."/>
            <person name="Januszkiewicz K."/>
            <person name="Wedrychowicz H."/>
        </authorList>
    </citation>
    <scope>NUCLEOTIDE SEQUENCE [LARGE SCALE GENOMIC DNA]</scope>
    <source>
        <strain evidence="3 4">DSM 22807</strain>
    </source>
</reference>
<keyword evidence="4" id="KW-1185">Reference proteome</keyword>
<feature type="coiled-coil region" evidence="1">
    <location>
        <begin position="574"/>
        <end position="628"/>
    </location>
</feature>
<dbReference type="RefSeq" id="WP_072784787.1">
    <property type="nucleotide sequence ID" value="NZ_FQZH01000004.1"/>
</dbReference>
<dbReference type="AlphaFoldDB" id="A0A1M6JVY7"/>
<evidence type="ECO:0000256" key="1">
    <source>
        <dbReference type="SAM" id="Coils"/>
    </source>
</evidence>
<proteinExistence type="predicted"/>
<sequence>MLEEMNDNLHEADGQEQFESQEDVVVKNQSAQDVIDDSNAEENEDDSISDKHDIPLLDYEQMSMEELVAELDNLVKNHKVMAIKDHVEEIRKAFMNHYHHLIDEKRDEFNAENHDENVEFEYHFPLKNKFEAVYDDYKSKRNNHYNQLQKNLKSNLNKRTELIEELKNLVDNTDESLTIADMFKKLNDIREQWKSAGAIPRDKYNIVWNNYHFHVERFYDLIHLDKEARDQDFKLNLEQKLAIIERGKELLNDSDIAKAFRELQLLHRVWKEEIGPVAREQREAIWNEFSEITKQMHDKREAFFANAKAREEDNLANKNNIIRAIDALGDEEISSHNGWQNQIKKMEALREQFFKAGRVPAEVNEATWDAFKTAVRGFNAKKNNFYKEIKHEQQENLNKKLALVEKAESLKDNEDFNMVTPIMKQIQDEWKQIGHVPRKYSDKVWADFKNACNHYFDRLHKVRNQENKVEVEAFDKKKAYLEDLKSFELTGEHKTDLDAIKAHIEAWKAIGKVPFNRRHIEGKFNKILDALFEKLSLSKKDTEMMKFDAKLEQMVENEDGRALEKEQFFIRKKIDEVQNEIFQLENNIQFITNAKKDNPFLKEVQKNIDRHKDELKLWKEKLSKLREI</sequence>
<evidence type="ECO:0000256" key="2">
    <source>
        <dbReference type="SAM" id="MobiDB-lite"/>
    </source>
</evidence>